<accession>A0AAW2HQ68</accession>
<gene>
    <name evidence="2" type="ORF">PYX00_008744</name>
</gene>
<organism evidence="2">
    <name type="scientific">Menopon gallinae</name>
    <name type="common">poultry shaft louse</name>
    <dbReference type="NCBI Taxonomy" id="328185"/>
    <lineage>
        <taxon>Eukaryota</taxon>
        <taxon>Metazoa</taxon>
        <taxon>Ecdysozoa</taxon>
        <taxon>Arthropoda</taxon>
        <taxon>Hexapoda</taxon>
        <taxon>Insecta</taxon>
        <taxon>Pterygota</taxon>
        <taxon>Neoptera</taxon>
        <taxon>Paraneoptera</taxon>
        <taxon>Psocodea</taxon>
        <taxon>Troctomorpha</taxon>
        <taxon>Phthiraptera</taxon>
        <taxon>Amblycera</taxon>
        <taxon>Menoponidae</taxon>
        <taxon>Menopon</taxon>
    </lineage>
</organism>
<dbReference type="EMBL" id="JARGDH010000004">
    <property type="protein sequence ID" value="KAL0271746.1"/>
    <property type="molecule type" value="Genomic_DNA"/>
</dbReference>
<feature type="chain" id="PRO_5043788990" evidence="1">
    <location>
        <begin position="17"/>
        <end position="102"/>
    </location>
</feature>
<evidence type="ECO:0000313" key="2">
    <source>
        <dbReference type="EMBL" id="KAL0271746.1"/>
    </source>
</evidence>
<evidence type="ECO:0000256" key="1">
    <source>
        <dbReference type="SAM" id="SignalP"/>
    </source>
</evidence>
<proteinExistence type="predicted"/>
<reference evidence="2" key="1">
    <citation type="journal article" date="2024" name="Gigascience">
        <title>Chromosome-level genome of the poultry shaft louse Menopon gallinae provides insight into the host-switching and adaptive evolution of parasitic lice.</title>
        <authorList>
            <person name="Xu Y."/>
            <person name="Ma L."/>
            <person name="Liu S."/>
            <person name="Liang Y."/>
            <person name="Liu Q."/>
            <person name="He Z."/>
            <person name="Tian L."/>
            <person name="Duan Y."/>
            <person name="Cai W."/>
            <person name="Li H."/>
            <person name="Song F."/>
        </authorList>
    </citation>
    <scope>NUCLEOTIDE SEQUENCE</scope>
    <source>
        <strain evidence="2">Cailab_2023a</strain>
    </source>
</reference>
<keyword evidence="1" id="KW-0732">Signal</keyword>
<protein>
    <submittedName>
        <fullName evidence="2">Uncharacterized protein</fullName>
    </submittedName>
</protein>
<feature type="signal peptide" evidence="1">
    <location>
        <begin position="1"/>
        <end position="16"/>
    </location>
</feature>
<dbReference type="AlphaFoldDB" id="A0AAW2HQ68"/>
<name>A0AAW2HQ68_9NEOP</name>
<comment type="caution">
    <text evidence="2">The sequence shown here is derived from an EMBL/GenBank/DDBJ whole genome shotgun (WGS) entry which is preliminary data.</text>
</comment>
<sequence>MLRLVVLSVMVSACLAAPVFYSGEPYVTGHLAGPAVVAGHHLPPPLVKTYTHPPLYGAYPAVVKAPVAAVVTPAVGFVKAPIVPAGYGLHGGHYGHVSPYLH</sequence>